<dbReference type="InterPro" id="IPR020103">
    <property type="entry name" value="PsdUridine_synth_cat_dom_sf"/>
</dbReference>
<dbReference type="InterPro" id="IPR020095">
    <property type="entry name" value="PsdUridine_synth_TruA_C"/>
</dbReference>
<evidence type="ECO:0000313" key="9">
    <source>
        <dbReference type="EMBL" id="KYG71566.1"/>
    </source>
</evidence>
<feature type="active site" description="Nucleophile" evidence="4 5">
    <location>
        <position position="56"/>
    </location>
</feature>
<reference evidence="9 10" key="1">
    <citation type="submission" date="2016-01" db="EMBL/GenBank/DDBJ databases">
        <title>Genome sequencing of Roseivirga echinicomitans KMM 6058.</title>
        <authorList>
            <person name="Selvaratnam C."/>
            <person name="Thevarajoo S."/>
            <person name="Goh K.M."/>
            <person name="Ee R."/>
            <person name="Chan K.-G."/>
            <person name="Chong C.S."/>
        </authorList>
    </citation>
    <scope>NUCLEOTIDE SEQUENCE [LARGE SCALE GENOMIC DNA]</scope>
    <source>
        <strain evidence="9 10">KMM 6058</strain>
    </source>
</reference>
<dbReference type="HAMAP" id="MF_00171">
    <property type="entry name" value="TruA"/>
    <property type="match status" value="1"/>
</dbReference>
<dbReference type="OrthoDB" id="9811823at2"/>
<dbReference type="AlphaFoldDB" id="A0A150WYR7"/>
<keyword evidence="3 4" id="KW-0413">Isomerase</keyword>
<comment type="catalytic activity">
    <reaction evidence="4 7">
        <text>uridine(38/39/40) in tRNA = pseudouridine(38/39/40) in tRNA</text>
        <dbReference type="Rhea" id="RHEA:22376"/>
        <dbReference type="Rhea" id="RHEA-COMP:10085"/>
        <dbReference type="Rhea" id="RHEA-COMP:10087"/>
        <dbReference type="ChEBI" id="CHEBI:65314"/>
        <dbReference type="ChEBI" id="CHEBI:65315"/>
        <dbReference type="EC" id="5.4.99.12"/>
    </reaction>
</comment>
<dbReference type="PANTHER" id="PTHR11142:SF5">
    <property type="entry name" value="TRNA PSEUDOURIDINE(38_39) SYNTHASE"/>
    <property type="match status" value="1"/>
</dbReference>
<comment type="caution">
    <text evidence="4">Lacks conserved residue(s) required for the propagation of feature annotation.</text>
</comment>
<dbReference type="STRING" id="296218.AWN68_12550"/>
<evidence type="ECO:0000259" key="8">
    <source>
        <dbReference type="Pfam" id="PF01416"/>
    </source>
</evidence>
<dbReference type="InterPro" id="IPR001406">
    <property type="entry name" value="PsdUridine_synth_TruA"/>
</dbReference>
<keyword evidence="2 4" id="KW-0819">tRNA processing</keyword>
<dbReference type="Pfam" id="PF01416">
    <property type="entry name" value="PseudoU_synth_1"/>
    <property type="match status" value="1"/>
</dbReference>
<dbReference type="PIRSF" id="PIRSF001430">
    <property type="entry name" value="tRNA_psdUrid_synth"/>
    <property type="match status" value="1"/>
</dbReference>
<accession>A0A150WYR7</accession>
<evidence type="ECO:0000256" key="3">
    <source>
        <dbReference type="ARBA" id="ARBA00023235"/>
    </source>
</evidence>
<keyword evidence="10" id="KW-1185">Reference proteome</keyword>
<dbReference type="Gene3D" id="3.30.70.580">
    <property type="entry name" value="Pseudouridine synthase I, catalytic domain, N-terminal subdomain"/>
    <property type="match status" value="1"/>
</dbReference>
<protein>
    <recommendedName>
        <fullName evidence="4">tRNA pseudouridine synthase A</fullName>
        <ecNumber evidence="4">5.4.99.12</ecNumber>
    </recommendedName>
    <alternativeName>
        <fullName evidence="4">tRNA pseudouridine(38-40) synthase</fullName>
    </alternativeName>
    <alternativeName>
        <fullName evidence="4">tRNA pseudouridylate synthase I</fullName>
    </alternativeName>
    <alternativeName>
        <fullName evidence="4">tRNA-uridine isomerase I</fullName>
    </alternativeName>
</protein>
<dbReference type="GO" id="GO:0005737">
    <property type="term" value="C:cytoplasm"/>
    <property type="evidence" value="ECO:0007669"/>
    <property type="project" value="TreeGrafter"/>
</dbReference>
<comment type="similarity">
    <text evidence="1 4 7">Belongs to the tRNA pseudouridine synthase TruA family.</text>
</comment>
<comment type="caution">
    <text evidence="9">The sequence shown here is derived from an EMBL/GenBank/DDBJ whole genome shotgun (WGS) entry which is preliminary data.</text>
</comment>
<dbReference type="RefSeq" id="WP_068419296.1">
    <property type="nucleotide sequence ID" value="NZ_LRDB01000053.1"/>
</dbReference>
<dbReference type="GO" id="GO:0003723">
    <property type="term" value="F:RNA binding"/>
    <property type="evidence" value="ECO:0007669"/>
    <property type="project" value="InterPro"/>
</dbReference>
<name>A0A150WYR7_9BACT</name>
<evidence type="ECO:0000256" key="6">
    <source>
        <dbReference type="PIRSR" id="PIRSR001430-2"/>
    </source>
</evidence>
<dbReference type="PANTHER" id="PTHR11142">
    <property type="entry name" value="PSEUDOURIDYLATE SYNTHASE"/>
    <property type="match status" value="1"/>
</dbReference>
<gene>
    <name evidence="4" type="primary">truA</name>
    <name evidence="9" type="ORF">AWN68_12550</name>
</gene>
<evidence type="ECO:0000313" key="10">
    <source>
        <dbReference type="Proteomes" id="UP000075615"/>
    </source>
</evidence>
<sequence>MKAQHFYLIHIQYLGFRFHGWAKQPQVKTIHYMVDRTLAFVLGHHDFKTMGTSRTDAKVSALDYAFELFLHEPIQDETEFLIQLNINLPPDIKALDLKKANEDFNIIQSPRTKEYIYLFACGEKPHPFCAPFITTVPEQLDIDLMKEGAKLFEGFHEFKAYCKRPKEDTITQREVTSSRIEPNEQFAANFFPKQSYIYRVKANGFLRHQIRMMVGQLLLLGKGETTLEEIGLSLKGLHTKEIFQVAPGSSLILYKIDFEED</sequence>
<feature type="binding site" evidence="4 6">
    <location>
        <position position="115"/>
    </location>
    <ligand>
        <name>substrate</name>
    </ligand>
</feature>
<dbReference type="Gene3D" id="3.30.70.660">
    <property type="entry name" value="Pseudouridine synthase I, catalytic domain, C-terminal subdomain"/>
    <property type="match status" value="1"/>
</dbReference>
<feature type="domain" description="Pseudouridine synthase I TruA alpha/beta" evidence="8">
    <location>
        <begin position="149"/>
        <end position="259"/>
    </location>
</feature>
<dbReference type="GO" id="GO:0160147">
    <property type="term" value="F:tRNA pseudouridine(38-40) synthase activity"/>
    <property type="evidence" value="ECO:0007669"/>
    <property type="project" value="UniProtKB-EC"/>
</dbReference>
<comment type="subunit">
    <text evidence="4">Homodimer.</text>
</comment>
<dbReference type="InterPro" id="IPR020097">
    <property type="entry name" value="PsdUridine_synth_TruA_a/b_dom"/>
</dbReference>
<dbReference type="SUPFAM" id="SSF55120">
    <property type="entry name" value="Pseudouridine synthase"/>
    <property type="match status" value="1"/>
</dbReference>
<dbReference type="EC" id="5.4.99.12" evidence="4"/>
<organism evidence="9 10">
    <name type="scientific">Roseivirga echinicomitans</name>
    <dbReference type="NCBI Taxonomy" id="296218"/>
    <lineage>
        <taxon>Bacteria</taxon>
        <taxon>Pseudomonadati</taxon>
        <taxon>Bacteroidota</taxon>
        <taxon>Cytophagia</taxon>
        <taxon>Cytophagales</taxon>
        <taxon>Roseivirgaceae</taxon>
        <taxon>Roseivirga</taxon>
    </lineage>
</organism>
<dbReference type="InterPro" id="IPR020094">
    <property type="entry name" value="TruA/RsuA/RluB/E/F_N"/>
</dbReference>
<evidence type="ECO:0000256" key="7">
    <source>
        <dbReference type="RuleBase" id="RU003792"/>
    </source>
</evidence>
<comment type="function">
    <text evidence="4">Formation of pseudouridine at positions 38, 39 and 40 in the anticodon stem and loop of transfer RNAs.</text>
</comment>
<dbReference type="GO" id="GO:1990481">
    <property type="term" value="P:mRNA pseudouridine synthesis"/>
    <property type="evidence" value="ECO:0007669"/>
    <property type="project" value="TreeGrafter"/>
</dbReference>
<evidence type="ECO:0000256" key="5">
    <source>
        <dbReference type="PIRSR" id="PIRSR001430-1"/>
    </source>
</evidence>
<evidence type="ECO:0000256" key="4">
    <source>
        <dbReference type="HAMAP-Rule" id="MF_00171"/>
    </source>
</evidence>
<dbReference type="GO" id="GO:0031119">
    <property type="term" value="P:tRNA pseudouridine synthesis"/>
    <property type="evidence" value="ECO:0007669"/>
    <property type="project" value="UniProtKB-UniRule"/>
</dbReference>
<dbReference type="EMBL" id="LRDB01000053">
    <property type="protein sequence ID" value="KYG71566.1"/>
    <property type="molecule type" value="Genomic_DNA"/>
</dbReference>
<dbReference type="Proteomes" id="UP000075615">
    <property type="component" value="Unassembled WGS sequence"/>
</dbReference>
<evidence type="ECO:0000256" key="1">
    <source>
        <dbReference type="ARBA" id="ARBA00009375"/>
    </source>
</evidence>
<proteinExistence type="inferred from homology"/>
<evidence type="ECO:0000256" key="2">
    <source>
        <dbReference type="ARBA" id="ARBA00022694"/>
    </source>
</evidence>